<reference evidence="3 4" key="1">
    <citation type="submission" date="2019-12" db="EMBL/GenBank/DDBJ databases">
        <title>A genome sequence resource for the geographically widespread anthracnose pathogen Colletotrichum asianum.</title>
        <authorList>
            <person name="Meng Y."/>
        </authorList>
    </citation>
    <scope>NUCLEOTIDE SEQUENCE [LARGE SCALE GENOMIC DNA]</scope>
    <source>
        <strain evidence="3 4">ICMP 18580</strain>
    </source>
</reference>
<gene>
    <name evidence="3" type="ORF">GQ607_004767</name>
</gene>
<evidence type="ECO:0000313" key="3">
    <source>
        <dbReference type="EMBL" id="KAF0327936.1"/>
    </source>
</evidence>
<accession>A0A8H3WLE8</accession>
<evidence type="ECO:0000256" key="2">
    <source>
        <dbReference type="SAM" id="Phobius"/>
    </source>
</evidence>
<evidence type="ECO:0000256" key="1">
    <source>
        <dbReference type="SAM" id="MobiDB-lite"/>
    </source>
</evidence>
<feature type="transmembrane region" description="Helical" evidence="2">
    <location>
        <begin position="99"/>
        <end position="119"/>
    </location>
</feature>
<keyword evidence="4" id="KW-1185">Reference proteome</keyword>
<feature type="region of interest" description="Disordered" evidence="1">
    <location>
        <begin position="62"/>
        <end position="81"/>
    </location>
</feature>
<keyword evidence="2" id="KW-0472">Membrane</keyword>
<keyword evidence="2" id="KW-1133">Transmembrane helix</keyword>
<protein>
    <submittedName>
        <fullName evidence="3">Uncharacterized protein</fullName>
    </submittedName>
</protein>
<dbReference type="AlphaFoldDB" id="A0A8H3WLE8"/>
<sequence length="154" mass="17351">MFRSKGRTHDVQGSRRERGIFTLPAGPRWQRDARFSGIFPPSAASYPSGIKTNYMTFKGNATASESQHAAGPSGQPEEEQPAVDERFWVRWLRNVLMTFIYKPIKSFLWMVTPLVVYALDLLESLNSVAAAPLAIFMMIWVFIGLPWLISTGVL</sequence>
<dbReference type="EMBL" id="WOWK01000020">
    <property type="protein sequence ID" value="KAF0327936.1"/>
    <property type="molecule type" value="Genomic_DNA"/>
</dbReference>
<comment type="caution">
    <text evidence="3">The sequence shown here is derived from an EMBL/GenBank/DDBJ whole genome shotgun (WGS) entry which is preliminary data.</text>
</comment>
<organism evidence="3 4">
    <name type="scientific">Colletotrichum asianum</name>
    <dbReference type="NCBI Taxonomy" id="702518"/>
    <lineage>
        <taxon>Eukaryota</taxon>
        <taxon>Fungi</taxon>
        <taxon>Dikarya</taxon>
        <taxon>Ascomycota</taxon>
        <taxon>Pezizomycotina</taxon>
        <taxon>Sordariomycetes</taxon>
        <taxon>Hypocreomycetidae</taxon>
        <taxon>Glomerellales</taxon>
        <taxon>Glomerellaceae</taxon>
        <taxon>Colletotrichum</taxon>
        <taxon>Colletotrichum gloeosporioides species complex</taxon>
    </lineage>
</organism>
<name>A0A8H3WLE8_9PEZI</name>
<dbReference type="Proteomes" id="UP000434172">
    <property type="component" value="Unassembled WGS sequence"/>
</dbReference>
<proteinExistence type="predicted"/>
<evidence type="ECO:0000313" key="4">
    <source>
        <dbReference type="Proteomes" id="UP000434172"/>
    </source>
</evidence>
<feature type="transmembrane region" description="Helical" evidence="2">
    <location>
        <begin position="125"/>
        <end position="149"/>
    </location>
</feature>
<keyword evidence="2" id="KW-0812">Transmembrane</keyword>